<organism evidence="2 3">
    <name type="scientific">Actinomadura graeca</name>
    <dbReference type="NCBI Taxonomy" id="2750812"/>
    <lineage>
        <taxon>Bacteria</taxon>
        <taxon>Bacillati</taxon>
        <taxon>Actinomycetota</taxon>
        <taxon>Actinomycetes</taxon>
        <taxon>Streptosporangiales</taxon>
        <taxon>Thermomonosporaceae</taxon>
        <taxon>Actinomadura</taxon>
    </lineage>
</organism>
<feature type="region of interest" description="Disordered" evidence="1">
    <location>
        <begin position="14"/>
        <end position="103"/>
    </location>
</feature>
<keyword evidence="3" id="KW-1185">Reference proteome</keyword>
<sequence>MLGASSELLVSQVGREVVSHPLAGSAARTPDPMKDRRRAAALHPTPAACGTPVGAARSRAHGRGSVMRAGPLSPLAAGRPQPATAGSVHDHPRPPPARRTGDT</sequence>
<dbReference type="Proteomes" id="UP001049518">
    <property type="component" value="Chromosome"/>
</dbReference>
<evidence type="ECO:0000256" key="1">
    <source>
        <dbReference type="SAM" id="MobiDB-lite"/>
    </source>
</evidence>
<dbReference type="Gene3D" id="3.60.120.10">
    <property type="entry name" value="Anthranilate synthase"/>
    <property type="match status" value="1"/>
</dbReference>
<protein>
    <submittedName>
        <fullName evidence="2">Chorismate-binding protein</fullName>
    </submittedName>
</protein>
<dbReference type="InterPro" id="IPR005801">
    <property type="entry name" value="ADC_synthase"/>
</dbReference>
<evidence type="ECO:0000313" key="2">
    <source>
        <dbReference type="EMBL" id="QXJ20170.1"/>
    </source>
</evidence>
<proteinExistence type="predicted"/>
<accession>A0ABX8QN26</accession>
<evidence type="ECO:0000313" key="3">
    <source>
        <dbReference type="Proteomes" id="UP001049518"/>
    </source>
</evidence>
<dbReference type="EMBL" id="CP059572">
    <property type="protein sequence ID" value="QXJ20170.1"/>
    <property type="molecule type" value="Genomic_DNA"/>
</dbReference>
<gene>
    <name evidence="2" type="ORF">AGRA3207_000833</name>
</gene>
<reference evidence="2" key="1">
    <citation type="submission" date="2020-07" db="EMBL/GenBank/DDBJ databases">
        <authorList>
            <person name="Tarantini F.S."/>
            <person name="Hong K.W."/>
            <person name="Chan K.G."/>
        </authorList>
    </citation>
    <scope>NUCLEOTIDE SEQUENCE</scope>
    <source>
        <strain evidence="2">32-07</strain>
    </source>
</reference>
<feature type="compositionally biased region" description="Basic and acidic residues" evidence="1">
    <location>
        <begin position="88"/>
        <end position="103"/>
    </location>
</feature>
<dbReference type="SUPFAM" id="SSF56322">
    <property type="entry name" value="ADC synthase"/>
    <property type="match status" value="1"/>
</dbReference>
<name>A0ABX8QN26_9ACTN</name>